<dbReference type="SUPFAM" id="SSF53955">
    <property type="entry name" value="Lysozyme-like"/>
    <property type="match status" value="1"/>
</dbReference>
<dbReference type="Proteomes" id="UP000494161">
    <property type="component" value="Unassembled WGS sequence"/>
</dbReference>
<evidence type="ECO:0000313" key="3">
    <source>
        <dbReference type="Proteomes" id="UP000494161"/>
    </source>
</evidence>
<reference evidence="2 3" key="1">
    <citation type="submission" date="2020-04" db="EMBL/GenBank/DDBJ databases">
        <authorList>
            <person name="De Canck E."/>
        </authorList>
    </citation>
    <scope>NUCLEOTIDE SEQUENCE [LARGE SCALE GENOMIC DNA]</scope>
    <source>
        <strain evidence="2 3">LMG 7053</strain>
    </source>
</reference>
<dbReference type="Pfam" id="PF01464">
    <property type="entry name" value="SLT"/>
    <property type="match status" value="1"/>
</dbReference>
<gene>
    <name evidence="2" type="ORF">LMG7053_05239</name>
</gene>
<feature type="domain" description="Transglycosylase SLT" evidence="1">
    <location>
        <begin position="31"/>
        <end position="117"/>
    </location>
</feature>
<keyword evidence="3" id="KW-1185">Reference proteome</keyword>
<comment type="caution">
    <text evidence="2">The sequence shown here is derived from an EMBL/GenBank/DDBJ whole genome shotgun (WGS) entry which is preliminary data.</text>
</comment>
<dbReference type="GeneID" id="55563014"/>
<dbReference type="CDD" id="cd00254">
    <property type="entry name" value="LT-like"/>
    <property type="match status" value="1"/>
</dbReference>
<dbReference type="InterPro" id="IPR023346">
    <property type="entry name" value="Lysozyme-like_dom_sf"/>
</dbReference>
<dbReference type="EMBL" id="CADILJ010000080">
    <property type="protein sequence ID" value="CAB3957275.1"/>
    <property type="molecule type" value="Genomic_DNA"/>
</dbReference>
<proteinExistence type="predicted"/>
<evidence type="ECO:0000313" key="2">
    <source>
        <dbReference type="EMBL" id="CAB3957275.1"/>
    </source>
</evidence>
<protein>
    <recommendedName>
        <fullName evidence="1">Transglycosylase SLT domain-containing protein</fullName>
    </recommendedName>
</protein>
<organism evidence="2 3">
    <name type="scientific">Achromobacter ruhlandii</name>
    <dbReference type="NCBI Taxonomy" id="72557"/>
    <lineage>
        <taxon>Bacteria</taxon>
        <taxon>Pseudomonadati</taxon>
        <taxon>Pseudomonadota</taxon>
        <taxon>Betaproteobacteria</taxon>
        <taxon>Burkholderiales</taxon>
        <taxon>Alcaligenaceae</taxon>
        <taxon>Achromobacter</taxon>
    </lineage>
</organism>
<evidence type="ECO:0000259" key="1">
    <source>
        <dbReference type="Pfam" id="PF01464"/>
    </source>
</evidence>
<dbReference type="InterPro" id="IPR008258">
    <property type="entry name" value="Transglycosylase_SLT_dom_1"/>
</dbReference>
<accession>A0ABM8M2S0</accession>
<dbReference type="Gene3D" id="1.10.530.10">
    <property type="match status" value="1"/>
</dbReference>
<dbReference type="RefSeq" id="WP_083036938.1">
    <property type="nucleotide sequence ID" value="NZ_CADILJ010000080.1"/>
</dbReference>
<sequence length="810" mass="83923">MANEWWASAPQVDPFEAALTLEGVDPKRAAIARSIYQQESGSGRNTTTSNAGAVGGMQIIPATFSRMADKGWNINDPLDNARAGVRYVSKLYDMAEGDPRLTAVGYYGGEGAIPKAKEGIAVSDPRNPNAPNTLQYGDQVAARIPQEAGDSWWANAPVVEEGAATTSRGPDGVLRIEMGGTNPPSPAPEQSALANLKEGATQGFGDMFAGVGQNAVHEGARTLGYIDQLFGTNLADRVKPEVAARDAEVAIREQQYQDKTPGSIAAGIGRVGGNIAAGFAGGPGALSGPMTTAAKLGATLMPNLPRTGAFLGSTLGSAALGGAYGASAPVTSGEYYDQARRNALAGALVGGVTPALGQVVGGAANYLKRNVQAAVAPFTESGRQKIAENLLTRAAESGPQRARTQQFVAGVEPTMAEITGNSRVANLQRTVRDLEPAPFVAREEANAIARQDALSAIRGTSDDLAAAKLARDATAANDYLSTHVGIPVGNTEYASLRKTPAFQSAFAEAERMAKNAGGSVETKVVNRTNLNRGGQAGKPETYVSGVGLQRIKMALDDQINTASRAGERGKAANILQIKDKLLQLMDREIPGYAEARNAYTAASKEIDAMEFIQKLGLTDAQGNVTLAKVQNALRKIEQERMKPGVNQAKAVTSRQMEVLTNLRDDLLRAGQTQAGRSLGSNTAQNLAMQNMMESALPGRAADVAGSAGPATLIGSGLGFVGGGLPGAGGGFVVGRGIDTALSRLMRGSNEDIRNRLAQLLLNEGGSGLATLNRAASAPRPLPGLSRNQGLLYPAFTVGGAIEGLGANGGR</sequence>
<name>A0ABM8M2S0_9BURK</name>